<dbReference type="EMBL" id="CH445325">
    <property type="protein sequence ID" value="EAT91618.1"/>
    <property type="molecule type" value="Genomic_DNA"/>
</dbReference>
<organism evidence="1 2">
    <name type="scientific">Phaeosphaeria nodorum (strain SN15 / ATCC MYA-4574 / FGSC 10173)</name>
    <name type="common">Glume blotch fungus</name>
    <name type="synonym">Parastagonospora nodorum</name>
    <dbReference type="NCBI Taxonomy" id="321614"/>
    <lineage>
        <taxon>Eukaryota</taxon>
        <taxon>Fungi</taxon>
        <taxon>Dikarya</taxon>
        <taxon>Ascomycota</taxon>
        <taxon>Pezizomycotina</taxon>
        <taxon>Dothideomycetes</taxon>
        <taxon>Pleosporomycetidae</taxon>
        <taxon>Pleosporales</taxon>
        <taxon>Pleosporineae</taxon>
        <taxon>Phaeosphaeriaceae</taxon>
        <taxon>Parastagonospora</taxon>
    </lineage>
</organism>
<evidence type="ECO:0000313" key="2">
    <source>
        <dbReference type="Proteomes" id="UP000001055"/>
    </source>
</evidence>
<dbReference type="GeneID" id="5967776"/>
<dbReference type="AlphaFoldDB" id="Q0V791"/>
<dbReference type="RefSeq" id="XP_001790818.1">
    <property type="nucleotide sequence ID" value="XM_001790766.1"/>
</dbReference>
<reference evidence="2" key="1">
    <citation type="journal article" date="2007" name="Plant Cell">
        <title>Dothideomycete-plant interactions illuminated by genome sequencing and EST analysis of the wheat pathogen Stagonospora nodorum.</title>
        <authorList>
            <person name="Hane J.K."/>
            <person name="Lowe R.G."/>
            <person name="Solomon P.S."/>
            <person name="Tan K.C."/>
            <person name="Schoch C.L."/>
            <person name="Spatafora J.W."/>
            <person name="Crous P.W."/>
            <person name="Kodira C."/>
            <person name="Birren B.W."/>
            <person name="Galagan J.E."/>
            <person name="Torriani S.F."/>
            <person name="McDonald B.A."/>
            <person name="Oliver R.P."/>
        </authorList>
    </citation>
    <scope>NUCLEOTIDE SEQUENCE [LARGE SCALE GENOMIC DNA]</scope>
    <source>
        <strain evidence="2">SN15 / ATCC MYA-4574 / FGSC 10173</strain>
    </source>
</reference>
<sequence>MSMQPLSMRQRCTQLVAAWAHDARLPVWTWTGCKNHHTLRADVRPIALTQLRSFGVAAELVEGIGASSEPSCRCSPVASHIQAILDQPETRQLANLRPTILNRSFTTQLPVLRILRLGQNQIVPSCHIQNIRTEWYRLNDLIVFVR</sequence>
<dbReference type="Proteomes" id="UP000001055">
    <property type="component" value="Unassembled WGS sequence"/>
</dbReference>
<accession>Q0V791</accession>
<evidence type="ECO:0000313" key="1">
    <source>
        <dbReference type="EMBL" id="EAT91618.1"/>
    </source>
</evidence>
<proteinExistence type="predicted"/>
<name>Q0V791_PHANO</name>
<protein>
    <submittedName>
        <fullName evidence="1">Uncharacterized protein</fullName>
    </submittedName>
</protein>
<gene>
    <name evidence="1" type="ORF">SNOG_00123</name>
</gene>
<dbReference type="KEGG" id="pno:SNOG_00123"/>
<dbReference type="InParanoid" id="Q0V791"/>